<feature type="compositionally biased region" description="Polar residues" evidence="1">
    <location>
        <begin position="273"/>
        <end position="282"/>
    </location>
</feature>
<feature type="compositionally biased region" description="Basic and acidic residues" evidence="1">
    <location>
        <begin position="395"/>
        <end position="416"/>
    </location>
</feature>
<evidence type="ECO:0000313" key="2">
    <source>
        <dbReference type="EMBL" id="CAB9508475.1"/>
    </source>
</evidence>
<name>A0A9N8DXK9_9STRA</name>
<dbReference type="EMBL" id="CAICTM010000347">
    <property type="protein sequence ID" value="CAB9508475.1"/>
    <property type="molecule type" value="Genomic_DNA"/>
</dbReference>
<dbReference type="Proteomes" id="UP001153069">
    <property type="component" value="Unassembled WGS sequence"/>
</dbReference>
<feature type="region of interest" description="Disordered" evidence="1">
    <location>
        <begin position="31"/>
        <end position="539"/>
    </location>
</feature>
<keyword evidence="3" id="KW-1185">Reference proteome</keyword>
<sequence>MASNGDKMASNDDKRRSLPVRRSLLDGFLDELVAVSSPKPSEGLEVKTSKRDKAKTEANAASKPNEKKAPKPAKKNPTPPNKNKSIVSVTIKEDANPKKKRTRQEGRRIQTIQSLPASDFATAISQKPLKRRKVKASVKDKAKRSEKAPKREKVDAPKRDNPKASKRDKKKNNKSIVSATNNQQETANASEPKPVKKKPTPAKNNNKSIVSATINQQPAEALGMALPIPDEPTRASPQPVVESAPVLVSGDNPVVPDDPTRPVQPGAPPANGPSVQAGSAGSATFDGLCAHGDGNMDDLKSLPPIRLHPASVVAPTSIPHRGSMAEDEEPAPVRFRSTRQMLRLDIDYEPPYNNGSDSDDHYRGAYQPQRPEPEVFDYDIVRQERKGSPKRRRRCSSERSIERSIERSTQRKKENEAQTNQAPLPKRRRQTPSESSANHQANGPTAGIMKMTSTQATKKPPHKTTENQTQATLEGRVSFKRKPTPGPASLDEDNADDERKQKAKETPIGPHSGGSDDEEAPNGRVGIRRGTPIDPHSCG</sequence>
<evidence type="ECO:0000256" key="1">
    <source>
        <dbReference type="SAM" id="MobiDB-lite"/>
    </source>
</evidence>
<accession>A0A9N8DXK9</accession>
<feature type="compositionally biased region" description="Basic and acidic residues" evidence="1">
    <location>
        <begin position="42"/>
        <end position="56"/>
    </location>
</feature>
<feature type="compositionally biased region" description="Polar residues" evidence="1">
    <location>
        <begin position="208"/>
        <end position="218"/>
    </location>
</feature>
<evidence type="ECO:0000313" key="3">
    <source>
        <dbReference type="Proteomes" id="UP001153069"/>
    </source>
</evidence>
<feature type="compositionally biased region" description="Basic and acidic residues" evidence="1">
    <location>
        <begin position="91"/>
        <end position="108"/>
    </location>
</feature>
<feature type="compositionally biased region" description="Polar residues" evidence="1">
    <location>
        <begin position="175"/>
        <end position="189"/>
    </location>
</feature>
<organism evidence="2 3">
    <name type="scientific">Seminavis robusta</name>
    <dbReference type="NCBI Taxonomy" id="568900"/>
    <lineage>
        <taxon>Eukaryota</taxon>
        <taxon>Sar</taxon>
        <taxon>Stramenopiles</taxon>
        <taxon>Ochrophyta</taxon>
        <taxon>Bacillariophyta</taxon>
        <taxon>Bacillariophyceae</taxon>
        <taxon>Bacillariophycidae</taxon>
        <taxon>Naviculales</taxon>
        <taxon>Naviculaceae</taxon>
        <taxon>Seminavis</taxon>
    </lineage>
</organism>
<reference evidence="2" key="1">
    <citation type="submission" date="2020-06" db="EMBL/GenBank/DDBJ databases">
        <authorList>
            <consortium name="Plant Systems Biology data submission"/>
        </authorList>
    </citation>
    <scope>NUCLEOTIDE SEQUENCE</scope>
    <source>
        <strain evidence="2">D6</strain>
    </source>
</reference>
<feature type="compositionally biased region" description="Basic and acidic residues" evidence="1">
    <location>
        <begin position="137"/>
        <end position="165"/>
    </location>
</feature>
<gene>
    <name evidence="2" type="ORF">SEMRO_348_G123320.1</name>
</gene>
<dbReference type="AlphaFoldDB" id="A0A9N8DXK9"/>
<protein>
    <submittedName>
        <fullName evidence="2">Uncharacterized protein</fullName>
    </submittedName>
</protein>
<feature type="compositionally biased region" description="Polar residues" evidence="1">
    <location>
        <begin position="432"/>
        <end position="443"/>
    </location>
</feature>
<comment type="caution">
    <text evidence="2">The sequence shown here is derived from an EMBL/GenBank/DDBJ whole genome shotgun (WGS) entry which is preliminary data.</text>
</comment>
<proteinExistence type="predicted"/>